<accession>A0ABR1AM94</accession>
<proteinExistence type="predicted"/>
<evidence type="ECO:0008006" key="6">
    <source>
        <dbReference type="Google" id="ProtNLM"/>
    </source>
</evidence>
<dbReference type="Gene3D" id="3.80.10.10">
    <property type="entry name" value="Ribonuclease Inhibitor"/>
    <property type="match status" value="1"/>
</dbReference>
<reference evidence="4 5" key="1">
    <citation type="submission" date="2023-09" db="EMBL/GenBank/DDBJ databases">
        <title>Genomes of two closely related lineages of the louse Polyplax serrata with different host specificities.</title>
        <authorList>
            <person name="Martinu J."/>
            <person name="Tarabai H."/>
            <person name="Stefka J."/>
            <person name="Hypsa V."/>
        </authorList>
    </citation>
    <scope>NUCLEOTIDE SEQUENCE [LARGE SCALE GENOMIC DNA]</scope>
    <source>
        <strain evidence="4">98ZLc_SE</strain>
    </source>
</reference>
<keyword evidence="5" id="KW-1185">Reference proteome</keyword>
<dbReference type="InterPro" id="IPR001611">
    <property type="entry name" value="Leu-rich_rpt"/>
</dbReference>
<comment type="caution">
    <text evidence="4">The sequence shown here is derived from an EMBL/GenBank/DDBJ whole genome shotgun (WGS) entry which is preliminary data.</text>
</comment>
<gene>
    <name evidence="4" type="ORF">RUM44_002229</name>
</gene>
<evidence type="ECO:0000313" key="4">
    <source>
        <dbReference type="EMBL" id="KAK6622418.1"/>
    </source>
</evidence>
<evidence type="ECO:0000256" key="1">
    <source>
        <dbReference type="ARBA" id="ARBA00022614"/>
    </source>
</evidence>
<dbReference type="SUPFAM" id="SSF52058">
    <property type="entry name" value="L domain-like"/>
    <property type="match status" value="1"/>
</dbReference>
<dbReference type="EMBL" id="JAWJWF010000047">
    <property type="protein sequence ID" value="KAK6622418.1"/>
    <property type="molecule type" value="Genomic_DNA"/>
</dbReference>
<dbReference type="InterPro" id="IPR003591">
    <property type="entry name" value="Leu-rich_rpt_typical-subtyp"/>
</dbReference>
<feature type="region of interest" description="Disordered" evidence="3">
    <location>
        <begin position="1"/>
        <end position="23"/>
    </location>
</feature>
<organism evidence="4 5">
    <name type="scientific">Polyplax serrata</name>
    <name type="common">Common mouse louse</name>
    <dbReference type="NCBI Taxonomy" id="468196"/>
    <lineage>
        <taxon>Eukaryota</taxon>
        <taxon>Metazoa</taxon>
        <taxon>Ecdysozoa</taxon>
        <taxon>Arthropoda</taxon>
        <taxon>Hexapoda</taxon>
        <taxon>Insecta</taxon>
        <taxon>Pterygota</taxon>
        <taxon>Neoptera</taxon>
        <taxon>Paraneoptera</taxon>
        <taxon>Psocodea</taxon>
        <taxon>Troctomorpha</taxon>
        <taxon>Phthiraptera</taxon>
        <taxon>Anoplura</taxon>
        <taxon>Polyplacidae</taxon>
        <taxon>Polyplax</taxon>
    </lineage>
</organism>
<dbReference type="PANTHER" id="PTHR48051">
    <property type="match status" value="1"/>
</dbReference>
<protein>
    <recommendedName>
        <fullName evidence="6">Leucine-rich repeat-containing protein 27</fullName>
    </recommendedName>
</protein>
<keyword evidence="1" id="KW-0433">Leucine-rich repeat</keyword>
<dbReference type="InterPro" id="IPR032675">
    <property type="entry name" value="LRR_dom_sf"/>
</dbReference>
<evidence type="ECO:0000256" key="2">
    <source>
        <dbReference type="ARBA" id="ARBA00022737"/>
    </source>
</evidence>
<dbReference type="InterPro" id="IPR050216">
    <property type="entry name" value="LRR_domain-containing"/>
</dbReference>
<evidence type="ECO:0000313" key="5">
    <source>
        <dbReference type="Proteomes" id="UP001359485"/>
    </source>
</evidence>
<keyword evidence="2" id="KW-0677">Repeat</keyword>
<dbReference type="Pfam" id="PF13855">
    <property type="entry name" value="LRR_8"/>
    <property type="match status" value="1"/>
</dbReference>
<sequence>MAATVTERKTSKASQERKFQDTSKLLRRERSKYLRHKFQQVVVQALLKKGDEGEDTNVEANSKGQDGCPIIPKEINTSLNLSRTNLKEFPIGLLDRLQHVEYLYLEEAKLTELPQNFFQKLPSLKWLDLRNNALVSLPIMGLRNHPNLEVILLQGNRIRNLPIELATIPFLKGLQTTGNPLTNVPYDCVAQGFSGIMNHLKKLCAQSEVLAPVSETILVKPSTSQESVDLLDDTLERPLADSVDSDTKLWESDKLSQWRQFMKKKSNNSNTELQNLAAFNEKRSMQKPKVSVKIRGYPKTPLKAIPFRCGTYSKNRQRSTIATAQNNIRMKKTRLGYKRKPITLQMVEERARKNAHVAQVRETLEKQARKIQRMRQVTSNEK</sequence>
<dbReference type="PANTHER" id="PTHR48051:SF54">
    <property type="entry name" value="LEUCINE-RICH REPEAT-CONTAINING PROTEIN"/>
    <property type="match status" value="1"/>
</dbReference>
<name>A0ABR1AM94_POLSC</name>
<dbReference type="SMART" id="SM00369">
    <property type="entry name" value="LRR_TYP"/>
    <property type="match status" value="3"/>
</dbReference>
<evidence type="ECO:0000256" key="3">
    <source>
        <dbReference type="SAM" id="MobiDB-lite"/>
    </source>
</evidence>
<dbReference type="Proteomes" id="UP001359485">
    <property type="component" value="Unassembled WGS sequence"/>
</dbReference>